<accession>A0A415F0H3</accession>
<dbReference type="PANTHER" id="PTHR30408">
    <property type="entry name" value="TYPE-1 RESTRICTION ENZYME ECOKI SPECIFICITY PROTEIN"/>
    <property type="match status" value="1"/>
</dbReference>
<dbReference type="PANTHER" id="PTHR30408:SF12">
    <property type="entry name" value="TYPE I RESTRICTION ENZYME MJAVIII SPECIFICITY SUBUNIT"/>
    <property type="match status" value="1"/>
</dbReference>
<feature type="domain" description="Type I restriction modification DNA specificity" evidence="5">
    <location>
        <begin position="262"/>
        <end position="411"/>
    </location>
</feature>
<dbReference type="Proteomes" id="UP000286211">
    <property type="component" value="Unassembled WGS sequence"/>
</dbReference>
<dbReference type="GO" id="GO:0009307">
    <property type="term" value="P:DNA restriction-modification system"/>
    <property type="evidence" value="ECO:0007669"/>
    <property type="project" value="UniProtKB-KW"/>
</dbReference>
<keyword evidence="2" id="KW-0680">Restriction system</keyword>
<name>A0A415F0H3_9BACT</name>
<evidence type="ECO:0000256" key="3">
    <source>
        <dbReference type="ARBA" id="ARBA00023125"/>
    </source>
</evidence>
<evidence type="ECO:0000256" key="1">
    <source>
        <dbReference type="ARBA" id="ARBA00010923"/>
    </source>
</evidence>
<evidence type="ECO:0000313" key="6">
    <source>
        <dbReference type="EMBL" id="RHK09081.1"/>
    </source>
</evidence>
<dbReference type="Pfam" id="PF01420">
    <property type="entry name" value="Methylase_S"/>
    <property type="match status" value="2"/>
</dbReference>
<dbReference type="InterPro" id="IPR044946">
    <property type="entry name" value="Restrct_endonuc_typeI_TRD_sf"/>
</dbReference>
<dbReference type="Gene3D" id="3.90.220.20">
    <property type="entry name" value="DNA methylase specificity domains"/>
    <property type="match status" value="2"/>
</dbReference>
<evidence type="ECO:0000259" key="5">
    <source>
        <dbReference type="Pfam" id="PF01420"/>
    </source>
</evidence>
<comment type="similarity">
    <text evidence="1">Belongs to the type-I restriction system S methylase family.</text>
</comment>
<feature type="non-terminal residue" evidence="6">
    <location>
        <position position="413"/>
    </location>
</feature>
<organism evidence="6 7">
    <name type="scientific">Segatella copri</name>
    <dbReference type="NCBI Taxonomy" id="165179"/>
    <lineage>
        <taxon>Bacteria</taxon>
        <taxon>Pseudomonadati</taxon>
        <taxon>Bacteroidota</taxon>
        <taxon>Bacteroidia</taxon>
        <taxon>Bacteroidales</taxon>
        <taxon>Prevotellaceae</taxon>
        <taxon>Segatella</taxon>
    </lineage>
</organism>
<keyword evidence="4" id="KW-0175">Coiled coil</keyword>
<dbReference type="AlphaFoldDB" id="A0A415F0H3"/>
<dbReference type="SUPFAM" id="SSF116734">
    <property type="entry name" value="DNA methylase specificity domain"/>
    <property type="match status" value="2"/>
</dbReference>
<dbReference type="CDD" id="cd16961">
    <property type="entry name" value="RMtype1_S_TRD-CR_like"/>
    <property type="match status" value="1"/>
</dbReference>
<dbReference type="InterPro" id="IPR000055">
    <property type="entry name" value="Restrct_endonuc_typeI_TRD"/>
</dbReference>
<gene>
    <name evidence="6" type="ORF">DW079_11450</name>
</gene>
<reference evidence="6 7" key="1">
    <citation type="submission" date="2018-08" db="EMBL/GenBank/DDBJ databases">
        <title>A genome reference for cultivated species of the human gut microbiota.</title>
        <authorList>
            <person name="Zou Y."/>
            <person name="Xue W."/>
            <person name="Luo G."/>
        </authorList>
    </citation>
    <scope>NUCLEOTIDE SEQUENCE [LARGE SCALE GENOMIC DNA]</scope>
    <source>
        <strain evidence="6 7">AF46-2NS</strain>
    </source>
</reference>
<evidence type="ECO:0000256" key="2">
    <source>
        <dbReference type="ARBA" id="ARBA00022747"/>
    </source>
</evidence>
<feature type="domain" description="Type I restriction modification DNA specificity" evidence="5">
    <location>
        <begin position="71"/>
        <end position="188"/>
    </location>
</feature>
<sequence length="413" mass="46737">MSVNTFKYIHFAHYKDIPNWSVQYVVEEKLGFTKKYPMAKIGSFLSRSKELVTLQDDIVYKRVSVSTIGKGIAVRDTKLGKDIGTKKQYLVKKGQFLLSKIDARNGAFGVVPEEADGAIITGNFWAFDVDYNLLNPQYLVLVTQTKQFVGFAEKCSNGTTNRHYLQEVAFLQQSIPLPSLEEQIQIVREYNSQICQYKSLENRNKALKDEINTFMKNELRISKKENSNNISGLLNFVHYSKVREWGCSFIRNNSNHGVETPFNVLKIKAICSVGSGGTPSRTNASYYKGTYPWVKTGEVLNDVIFETEEKISLEAIERSSAKLYPKGSLLMAMYGQGDTRGRTAKLGVDATTNQACAVLFNIKNNVVLTDYLWFYLQMQYDDIRALASGNNQPNLNIEKIKNYEVVVPPLSVH</sequence>
<dbReference type="InterPro" id="IPR052021">
    <property type="entry name" value="Type-I_RS_S_subunit"/>
</dbReference>
<dbReference type="GO" id="GO:0003677">
    <property type="term" value="F:DNA binding"/>
    <property type="evidence" value="ECO:0007669"/>
    <property type="project" value="UniProtKB-KW"/>
</dbReference>
<proteinExistence type="inferred from homology"/>
<dbReference type="EMBL" id="QRNB01000066">
    <property type="protein sequence ID" value="RHK09081.1"/>
    <property type="molecule type" value="Genomic_DNA"/>
</dbReference>
<feature type="coiled-coil region" evidence="4">
    <location>
        <begin position="190"/>
        <end position="217"/>
    </location>
</feature>
<comment type="caution">
    <text evidence="6">The sequence shown here is derived from an EMBL/GenBank/DDBJ whole genome shotgun (WGS) entry which is preliminary data.</text>
</comment>
<evidence type="ECO:0000313" key="7">
    <source>
        <dbReference type="Proteomes" id="UP000286211"/>
    </source>
</evidence>
<protein>
    <recommendedName>
        <fullName evidence="5">Type I restriction modification DNA specificity domain-containing protein</fullName>
    </recommendedName>
</protein>
<keyword evidence="3" id="KW-0238">DNA-binding</keyword>
<evidence type="ECO:0000256" key="4">
    <source>
        <dbReference type="SAM" id="Coils"/>
    </source>
</evidence>
<dbReference type="CDD" id="cd17287">
    <property type="entry name" value="RMtype1_S_EcoN10ORF171P_TRD2-CR2_like"/>
    <property type="match status" value="1"/>
</dbReference>